<dbReference type="Pfam" id="PF20376">
    <property type="entry name" value="DUF6671"/>
    <property type="match status" value="1"/>
</dbReference>
<proteinExistence type="predicted"/>
<gene>
    <name evidence="2" type="ORF">GR138_28560</name>
</gene>
<evidence type="ECO:0000313" key="2">
    <source>
        <dbReference type="EMBL" id="MXN49157.1"/>
    </source>
</evidence>
<keyword evidence="3" id="KW-1185">Reference proteome</keyword>
<comment type="caution">
    <text evidence="2">The sequence shown here is derived from an EMBL/GenBank/DDBJ whole genome shotgun (WGS) entry which is preliminary data.</text>
</comment>
<accession>A0A6N8SLI0</accession>
<dbReference type="RefSeq" id="WP_160862636.1">
    <property type="nucleotide sequence ID" value="NZ_JAODWE010000020.1"/>
</dbReference>
<sequence length="305" mass="32862">MNISDLSRKQWTLGHAESRDSSLSSSIYFKLPRQVALGTMHGKEAALSPSFADIDVHLAVPRDLNTDRFGTFTSEVKRAGTILDAARAKAKAAAALSGLPIGIASEGSYSPHPFIPLIPIGRELILWLDIRSGVEIVDMIIDESPNFAHIDVEDVNEADKFLNSIEYPQYALIVSVVGTDVVTAKGIRDAAALSEAVITAVTQSPCSLARIQTDMRAHMNPRRMSVIAKLGKRFVKRLMTACPQCDHPGWGWVGTAAGLCCSECNSQTQLPSHDVMGCAACGHEQLVERSNGERASPTFCSACNP</sequence>
<organism evidence="2 3">
    <name type="scientific">Shinella kummerowiae</name>
    <dbReference type="NCBI Taxonomy" id="417745"/>
    <lineage>
        <taxon>Bacteria</taxon>
        <taxon>Pseudomonadati</taxon>
        <taxon>Pseudomonadota</taxon>
        <taxon>Alphaproteobacteria</taxon>
        <taxon>Hyphomicrobiales</taxon>
        <taxon>Rhizobiaceae</taxon>
        <taxon>Shinella</taxon>
    </lineage>
</organism>
<feature type="domain" description="DUF6671" evidence="1">
    <location>
        <begin position="91"/>
        <end position="305"/>
    </location>
</feature>
<protein>
    <recommendedName>
        <fullName evidence="1">DUF6671 domain-containing protein</fullName>
    </recommendedName>
</protein>
<evidence type="ECO:0000259" key="1">
    <source>
        <dbReference type="Pfam" id="PF20376"/>
    </source>
</evidence>
<dbReference type="EMBL" id="WUMK01000016">
    <property type="protein sequence ID" value="MXN49157.1"/>
    <property type="molecule type" value="Genomic_DNA"/>
</dbReference>
<dbReference type="OrthoDB" id="9793837at2"/>
<evidence type="ECO:0000313" key="3">
    <source>
        <dbReference type="Proteomes" id="UP000435802"/>
    </source>
</evidence>
<name>A0A6N8SLI0_9HYPH</name>
<dbReference type="AlphaFoldDB" id="A0A6N8SLI0"/>
<dbReference type="InterPro" id="IPR046612">
    <property type="entry name" value="DUF6671"/>
</dbReference>
<dbReference type="Proteomes" id="UP000435802">
    <property type="component" value="Unassembled WGS sequence"/>
</dbReference>
<reference evidence="2 3" key="1">
    <citation type="submission" date="2019-12" db="EMBL/GenBank/DDBJ databases">
        <title>Shinella kummerowiae sp. nov., a symbiotic bacterium isolated from root nodules of the herbal legume Kummerowia stipulacea.</title>
        <authorList>
            <person name="Gao J."/>
        </authorList>
    </citation>
    <scope>NUCLEOTIDE SEQUENCE [LARGE SCALE GENOMIC DNA]</scope>
    <source>
        <strain evidence="2 3">CCBAU 25048</strain>
    </source>
</reference>